<dbReference type="InterPro" id="IPR025944">
    <property type="entry name" value="Sigma_54_int_dom_CS"/>
</dbReference>
<dbReference type="PROSITE" id="PS50112">
    <property type="entry name" value="PAS"/>
    <property type="match status" value="1"/>
</dbReference>
<dbReference type="SMART" id="SM00091">
    <property type="entry name" value="PAS"/>
    <property type="match status" value="2"/>
</dbReference>
<dbReference type="CDD" id="cd00009">
    <property type="entry name" value="AAA"/>
    <property type="match status" value="1"/>
</dbReference>
<protein>
    <recommendedName>
        <fullName evidence="7">HTH-type transcriptional regulatory protein TyrR</fullName>
    </recommendedName>
</protein>
<evidence type="ECO:0000256" key="6">
    <source>
        <dbReference type="ARBA" id="ARBA00023163"/>
    </source>
</evidence>
<evidence type="ECO:0000256" key="3">
    <source>
        <dbReference type="ARBA" id="ARBA00022840"/>
    </source>
</evidence>
<dbReference type="FunFam" id="3.40.50.300:FF:000006">
    <property type="entry name" value="DNA-binding transcriptional regulator NtrC"/>
    <property type="match status" value="1"/>
</dbReference>
<dbReference type="SUPFAM" id="SSF52540">
    <property type="entry name" value="P-loop containing nucleoside triphosphate hydrolases"/>
    <property type="match status" value="1"/>
</dbReference>
<evidence type="ECO:0000256" key="5">
    <source>
        <dbReference type="ARBA" id="ARBA00023125"/>
    </source>
</evidence>
<dbReference type="InterPro" id="IPR009057">
    <property type="entry name" value="Homeodomain-like_sf"/>
</dbReference>
<dbReference type="InterPro" id="IPR000014">
    <property type="entry name" value="PAS"/>
</dbReference>
<dbReference type="SUPFAM" id="SSF46689">
    <property type="entry name" value="Homeodomain-like"/>
    <property type="match status" value="1"/>
</dbReference>
<dbReference type="InterPro" id="IPR030828">
    <property type="entry name" value="HTH_TyrR"/>
</dbReference>
<dbReference type="SUPFAM" id="SSF55785">
    <property type="entry name" value="PYP-like sensor domain (PAS domain)"/>
    <property type="match status" value="2"/>
</dbReference>
<dbReference type="AlphaFoldDB" id="A0A212JIM9"/>
<dbReference type="CDD" id="cd00130">
    <property type="entry name" value="PAS"/>
    <property type="match status" value="2"/>
</dbReference>
<dbReference type="PANTHER" id="PTHR32071">
    <property type="entry name" value="TRANSCRIPTIONAL REGULATORY PROTEIN"/>
    <property type="match status" value="1"/>
</dbReference>
<dbReference type="InterPro" id="IPR003593">
    <property type="entry name" value="AAA+_ATPase"/>
</dbReference>
<feature type="coiled-coil region" evidence="8">
    <location>
        <begin position="238"/>
        <end position="265"/>
    </location>
</feature>
<dbReference type="Pfam" id="PF18024">
    <property type="entry name" value="HTH_50"/>
    <property type="match status" value="1"/>
</dbReference>
<evidence type="ECO:0000256" key="7">
    <source>
        <dbReference type="ARBA" id="ARBA00029500"/>
    </source>
</evidence>
<dbReference type="Pfam" id="PF00989">
    <property type="entry name" value="PAS"/>
    <property type="match status" value="2"/>
</dbReference>
<dbReference type="Pfam" id="PF25601">
    <property type="entry name" value="AAA_lid_14"/>
    <property type="match status" value="1"/>
</dbReference>
<evidence type="ECO:0000256" key="1">
    <source>
        <dbReference type="ARBA" id="ARBA00022741"/>
    </source>
</evidence>
<keyword evidence="2" id="KW-0058">Aromatic hydrocarbons catabolism</keyword>
<dbReference type="Gene3D" id="1.10.10.60">
    <property type="entry name" value="Homeodomain-like"/>
    <property type="match status" value="1"/>
</dbReference>
<dbReference type="PROSITE" id="PS00688">
    <property type="entry name" value="SIGMA54_INTERACT_3"/>
    <property type="match status" value="1"/>
</dbReference>
<proteinExistence type="predicted"/>
<dbReference type="InterPro" id="IPR025943">
    <property type="entry name" value="Sigma_54_int_dom_ATP-bd_2"/>
</dbReference>
<reference evidence="12" key="1">
    <citation type="submission" date="2016-04" db="EMBL/GenBank/DDBJ databases">
        <authorList>
            <person name="Evans L.H."/>
            <person name="Alamgir A."/>
            <person name="Owens N."/>
            <person name="Weber N.D."/>
            <person name="Virtaneva K."/>
            <person name="Barbian K."/>
            <person name="Babar A."/>
            <person name="Rosenke K."/>
        </authorList>
    </citation>
    <scope>NUCLEOTIDE SEQUENCE</scope>
    <source>
        <strain evidence="12">86</strain>
    </source>
</reference>
<evidence type="ECO:0000259" key="11">
    <source>
        <dbReference type="PROSITE" id="PS50113"/>
    </source>
</evidence>
<dbReference type="GO" id="GO:0005524">
    <property type="term" value="F:ATP binding"/>
    <property type="evidence" value="ECO:0007669"/>
    <property type="project" value="UniProtKB-KW"/>
</dbReference>
<dbReference type="InterPro" id="IPR035965">
    <property type="entry name" value="PAS-like_dom_sf"/>
</dbReference>
<dbReference type="InterPro" id="IPR058031">
    <property type="entry name" value="AAA_lid_NorR"/>
</dbReference>
<feature type="domain" description="PAS" evidence="10">
    <location>
        <begin position="128"/>
        <end position="179"/>
    </location>
</feature>
<feature type="domain" description="PAC" evidence="11">
    <location>
        <begin position="195"/>
        <end position="247"/>
    </location>
</feature>
<dbReference type="NCBIfam" id="TIGR00229">
    <property type="entry name" value="sensory_box"/>
    <property type="match status" value="1"/>
</dbReference>
<dbReference type="PANTHER" id="PTHR32071:SF57">
    <property type="entry name" value="C4-DICARBOXYLATE TRANSPORT TRANSCRIPTIONAL REGULATORY PROTEIN DCTD"/>
    <property type="match status" value="1"/>
</dbReference>
<gene>
    <name evidence="12" type="ORF">KL86DPRO_11548</name>
</gene>
<accession>A0A212JIM9</accession>
<keyword evidence="6" id="KW-0804">Transcription</keyword>
<dbReference type="Pfam" id="PF00158">
    <property type="entry name" value="Sigma54_activat"/>
    <property type="match status" value="1"/>
</dbReference>
<evidence type="ECO:0000259" key="10">
    <source>
        <dbReference type="PROSITE" id="PS50112"/>
    </source>
</evidence>
<dbReference type="InterPro" id="IPR002078">
    <property type="entry name" value="Sigma_54_int"/>
</dbReference>
<dbReference type="PROSITE" id="PS50045">
    <property type="entry name" value="SIGMA54_INTERACT_4"/>
    <property type="match status" value="1"/>
</dbReference>
<dbReference type="InterPro" id="IPR000700">
    <property type="entry name" value="PAS-assoc_C"/>
</dbReference>
<name>A0A212JIM9_9DELT</name>
<dbReference type="PROSITE" id="PS00676">
    <property type="entry name" value="SIGMA54_INTERACT_2"/>
    <property type="match status" value="1"/>
</dbReference>
<evidence type="ECO:0000256" key="2">
    <source>
        <dbReference type="ARBA" id="ARBA00022797"/>
    </source>
</evidence>
<keyword evidence="8" id="KW-0175">Coiled coil</keyword>
<dbReference type="PROSITE" id="PS00675">
    <property type="entry name" value="SIGMA54_INTERACT_1"/>
    <property type="match status" value="1"/>
</dbReference>
<dbReference type="InterPro" id="IPR013767">
    <property type="entry name" value="PAS_fold"/>
</dbReference>
<evidence type="ECO:0000313" key="12">
    <source>
        <dbReference type="EMBL" id="SBV99247.1"/>
    </source>
</evidence>
<dbReference type="GO" id="GO:0003677">
    <property type="term" value="F:DNA binding"/>
    <property type="evidence" value="ECO:0007669"/>
    <property type="project" value="UniProtKB-KW"/>
</dbReference>
<keyword evidence="4" id="KW-0805">Transcription regulation</keyword>
<dbReference type="InterPro" id="IPR025662">
    <property type="entry name" value="Sigma_54_int_dom_ATP-bd_1"/>
</dbReference>
<keyword evidence="3" id="KW-0067">ATP-binding</keyword>
<keyword evidence="5" id="KW-0238">DNA-binding</keyword>
<feature type="domain" description="Sigma-54 factor interaction" evidence="9">
    <location>
        <begin position="272"/>
        <end position="501"/>
    </location>
</feature>
<evidence type="ECO:0000256" key="4">
    <source>
        <dbReference type="ARBA" id="ARBA00023015"/>
    </source>
</evidence>
<dbReference type="Gene3D" id="3.30.450.20">
    <property type="entry name" value="PAS domain"/>
    <property type="match status" value="2"/>
</dbReference>
<evidence type="ECO:0000259" key="9">
    <source>
        <dbReference type="PROSITE" id="PS50045"/>
    </source>
</evidence>
<dbReference type="PROSITE" id="PS50113">
    <property type="entry name" value="PAC"/>
    <property type="match status" value="1"/>
</dbReference>
<dbReference type="Gene3D" id="3.40.50.300">
    <property type="entry name" value="P-loop containing nucleotide triphosphate hydrolases"/>
    <property type="match status" value="1"/>
</dbReference>
<evidence type="ECO:0000256" key="8">
    <source>
        <dbReference type="SAM" id="Coils"/>
    </source>
</evidence>
<sequence>MTAATDPLLMASPIIESILAAISSPILGVDRLGAVRLCNEAMAELLRSPKNAVIGKPLAEVIEGTQLMQVVETGHGEKWQKFSYRGRSFLVNRSPLLVRGEVVGALASLHEISELEQISSELMSVRLLTEELEGIIDSAFDGIYVTDSKGVTLRINKSYERITGLKREEVVGHSMYELVKNKVFDQSTSVRVLETGEPATLIQKIRNGATVMVSGNPLRDANGNIVRVVTTVRDLTELNRLRDELNAVGNLKTRYEDELRQLKRKTLRGDDIIVHSAAMEAVFDLSSRLSSVDSTVLIQGESGVGKEVVAEFIHSNSPRKDKAFVRINCAAIPEQLLESELFGYVRGAFTGANKEGKIGLFEAADGGTLLLDEIGDLPATLQVKLLRVIQDRQTRRIGDNIPRYIDVRLIAATNHNLVEMVRKKQFREDLYYRLNVVPIQVPPLRERKEDILFMVQAFLKKFCERHHRSKELDPALMPRLIDYSWPGNVRELENIMERLVVTSPGSVIGVEDLPPFLRNVESSGAAPLALTGKTLKDILDEVEATVLRDALARHKTTRRAAEVLGIDQSSVVRKARKLGLALRKEKGA</sequence>
<dbReference type="InterPro" id="IPR027417">
    <property type="entry name" value="P-loop_NTPase"/>
</dbReference>
<dbReference type="SMART" id="SM00382">
    <property type="entry name" value="AAA"/>
    <property type="match status" value="1"/>
</dbReference>
<dbReference type="EMBL" id="FLUQ01000001">
    <property type="protein sequence ID" value="SBV99247.1"/>
    <property type="molecule type" value="Genomic_DNA"/>
</dbReference>
<dbReference type="Gene3D" id="1.10.8.60">
    <property type="match status" value="1"/>
</dbReference>
<dbReference type="GO" id="GO:0006355">
    <property type="term" value="P:regulation of DNA-templated transcription"/>
    <property type="evidence" value="ECO:0007669"/>
    <property type="project" value="InterPro"/>
</dbReference>
<keyword evidence="1" id="KW-0547">Nucleotide-binding</keyword>
<organism evidence="12">
    <name type="scientific">uncultured delta proteobacterium</name>
    <dbReference type="NCBI Taxonomy" id="34034"/>
    <lineage>
        <taxon>Bacteria</taxon>
        <taxon>Deltaproteobacteria</taxon>
        <taxon>environmental samples</taxon>
    </lineage>
</organism>